<accession>A1UT90</accession>
<evidence type="ECO:0000313" key="1">
    <source>
        <dbReference type="EMBL" id="ABM45126.1"/>
    </source>
</evidence>
<dbReference type="PATRIC" id="fig|360095.6.peg.883"/>
<reference evidence="1 2" key="1">
    <citation type="submission" date="2006-12" db="EMBL/GenBank/DDBJ databases">
        <authorList>
            <person name="Hendrix L."/>
            <person name="Mohamoud Y."/>
            <person name="Radune D."/>
            <person name="Shvartsbeyn A."/>
            <person name="Daugherty S."/>
            <person name="Dodson R."/>
            <person name="Durkin A.S."/>
            <person name="Harkins D."/>
            <person name="Huot H."/>
            <person name="Kothari S.P."/>
            <person name="Madupu R."/>
            <person name="Li J."/>
            <person name="Nelson W.C."/>
            <person name="Shrivastava S."/>
            <person name="Giglio M.G."/>
            <person name="Haft D."/>
            <person name="Selengut J."/>
            <person name="Fraser-Ligget C."/>
            <person name="Seshadri R."/>
        </authorList>
    </citation>
    <scope>NUCLEOTIDE SEQUENCE [LARGE SCALE GENOMIC DNA]</scope>
    <source>
        <strain evidence="2">ATCC 35685 / NCTC 12138 / KC583</strain>
    </source>
</reference>
<dbReference type="AlphaFoldDB" id="A1UT90"/>
<name>A1UT90_BARBK</name>
<proteinExistence type="predicted"/>
<dbReference type="HOGENOM" id="CLU_2477031_0_0_5"/>
<dbReference type="Proteomes" id="UP000000643">
    <property type="component" value="Chromosome"/>
</dbReference>
<sequence length="88" mass="9509">MLSSVHPKSALICETVAPELAALVAANFLNPWADFFMPAWLQGFTKHVDKAFFDEFFSLLLQINVSSPIGPVASVAANLGKMGRKTSV</sequence>
<dbReference type="EMBL" id="CP000524">
    <property type="protein sequence ID" value="ABM45126.1"/>
    <property type="molecule type" value="Genomic_DNA"/>
</dbReference>
<organism evidence="1 2">
    <name type="scientific">Bartonella bacilliformis (strain ATCC 35685 / KC583 / Herrer 020/F12,63)</name>
    <dbReference type="NCBI Taxonomy" id="360095"/>
    <lineage>
        <taxon>Bacteria</taxon>
        <taxon>Pseudomonadati</taxon>
        <taxon>Pseudomonadota</taxon>
        <taxon>Alphaproteobacteria</taxon>
        <taxon>Hyphomicrobiales</taxon>
        <taxon>Bartonellaceae</taxon>
        <taxon>Bartonella</taxon>
    </lineage>
</organism>
<dbReference type="KEGG" id="bbk:BARBAKC583_0909"/>
<evidence type="ECO:0000313" key="2">
    <source>
        <dbReference type="Proteomes" id="UP000000643"/>
    </source>
</evidence>
<protein>
    <submittedName>
        <fullName evidence="1">Uncharacterized protein</fullName>
    </submittedName>
</protein>
<gene>
    <name evidence="1" type="ordered locus">BARBAKC583_0909</name>
</gene>